<protein>
    <recommendedName>
        <fullName evidence="6">HpcH/HpaI aldolase/citrate lyase domain-containing protein</fullName>
    </recommendedName>
</protein>
<organism evidence="4 5">
    <name type="scientific">Streptomyces piniterrae</name>
    <dbReference type="NCBI Taxonomy" id="2571125"/>
    <lineage>
        <taxon>Bacteria</taxon>
        <taxon>Bacillati</taxon>
        <taxon>Actinomycetota</taxon>
        <taxon>Actinomycetes</taxon>
        <taxon>Kitasatosporales</taxon>
        <taxon>Streptomycetaceae</taxon>
        <taxon>Streptomyces</taxon>
    </lineage>
</organism>
<reference evidence="4 5" key="1">
    <citation type="submission" date="2019-04" db="EMBL/GenBank/DDBJ databases">
        <title>Streptomyces piniterrae sp. nov., a heliquinomycin-producing actinomycete isolated from rhizosphere soil of Pinus yunnanensis.</title>
        <authorList>
            <person name="Zhuang X."/>
            <person name="Zhao J."/>
        </authorList>
    </citation>
    <scope>NUCLEOTIDE SEQUENCE [LARGE SCALE GENOMIC DNA]</scope>
    <source>
        <strain evidence="5">jys28</strain>
    </source>
</reference>
<dbReference type="SUPFAM" id="SSF51621">
    <property type="entry name" value="Phosphoenolpyruvate/pyruvate domain"/>
    <property type="match status" value="1"/>
</dbReference>
<name>A0A4U0NJU4_9ACTN</name>
<proteinExistence type="predicted"/>
<keyword evidence="2" id="KW-0479">Metal-binding</keyword>
<accession>A0A4U0NJU4</accession>
<evidence type="ECO:0008006" key="6">
    <source>
        <dbReference type="Google" id="ProtNLM"/>
    </source>
</evidence>
<dbReference type="GO" id="GO:0003824">
    <property type="term" value="F:catalytic activity"/>
    <property type="evidence" value="ECO:0007669"/>
    <property type="project" value="InterPro"/>
</dbReference>
<dbReference type="PANTHER" id="PTHR32308">
    <property type="entry name" value="LYASE BETA SUBUNIT, PUTATIVE (AFU_ORTHOLOGUE AFUA_4G13030)-RELATED"/>
    <property type="match status" value="1"/>
</dbReference>
<evidence type="ECO:0000313" key="5">
    <source>
        <dbReference type="Proteomes" id="UP000308697"/>
    </source>
</evidence>
<gene>
    <name evidence="4" type="ORF">FCH28_15760</name>
</gene>
<dbReference type="EMBL" id="SUMB01000004">
    <property type="protein sequence ID" value="TJZ54556.1"/>
    <property type="molecule type" value="Genomic_DNA"/>
</dbReference>
<comment type="caution">
    <text evidence="4">The sequence shown here is derived from an EMBL/GenBank/DDBJ whole genome shotgun (WGS) entry which is preliminary data.</text>
</comment>
<keyword evidence="5" id="KW-1185">Reference proteome</keyword>
<comment type="cofactor">
    <cofactor evidence="1">
        <name>Mg(2+)</name>
        <dbReference type="ChEBI" id="CHEBI:18420"/>
    </cofactor>
</comment>
<dbReference type="Gene3D" id="3.20.20.60">
    <property type="entry name" value="Phosphoenolpyruvate-binding domains"/>
    <property type="match status" value="1"/>
</dbReference>
<dbReference type="OrthoDB" id="5172636at2"/>
<evidence type="ECO:0000256" key="1">
    <source>
        <dbReference type="ARBA" id="ARBA00001946"/>
    </source>
</evidence>
<evidence type="ECO:0000313" key="4">
    <source>
        <dbReference type="EMBL" id="TJZ54556.1"/>
    </source>
</evidence>
<keyword evidence="3" id="KW-0460">Magnesium</keyword>
<dbReference type="GO" id="GO:0006107">
    <property type="term" value="P:oxaloacetate metabolic process"/>
    <property type="evidence" value="ECO:0007669"/>
    <property type="project" value="TreeGrafter"/>
</dbReference>
<evidence type="ECO:0000256" key="3">
    <source>
        <dbReference type="ARBA" id="ARBA00022842"/>
    </source>
</evidence>
<dbReference type="Proteomes" id="UP000308697">
    <property type="component" value="Unassembled WGS sequence"/>
</dbReference>
<dbReference type="AlphaFoldDB" id="A0A4U0NJU4"/>
<dbReference type="PANTHER" id="PTHR32308:SF0">
    <property type="entry name" value="HPCH_HPAI ALDOLASE_CITRATE LYASE DOMAIN-CONTAINING PROTEIN"/>
    <property type="match status" value="1"/>
</dbReference>
<dbReference type="GO" id="GO:0000287">
    <property type="term" value="F:magnesium ion binding"/>
    <property type="evidence" value="ECO:0007669"/>
    <property type="project" value="TreeGrafter"/>
</dbReference>
<evidence type="ECO:0000256" key="2">
    <source>
        <dbReference type="ARBA" id="ARBA00022723"/>
    </source>
</evidence>
<dbReference type="InterPro" id="IPR040442">
    <property type="entry name" value="Pyrv_kinase-like_dom_sf"/>
</dbReference>
<sequence length="97" mass="10690">MDALAASDGDVERAVGYQWPPEDAETLALRSRVRLDAPAAGTPQPVTRLWTRITDLNRLRAFAEQNRSLGYEGMMAIHPSHIPVINELFSSTADELA</sequence>
<dbReference type="InterPro" id="IPR015813">
    <property type="entry name" value="Pyrv/PenolPyrv_kinase-like_dom"/>
</dbReference>